<dbReference type="SUPFAM" id="SSF51182">
    <property type="entry name" value="RmlC-like cupins"/>
    <property type="match status" value="1"/>
</dbReference>
<dbReference type="EMBL" id="LVVY01000080">
    <property type="protein sequence ID" value="OAM77637.1"/>
    <property type="molecule type" value="Genomic_DNA"/>
</dbReference>
<reference evidence="3 4" key="1">
    <citation type="submission" date="2016-03" db="EMBL/GenBank/DDBJ databases">
        <title>Genome sequencing of Devosia sp. S37.</title>
        <authorList>
            <person name="Mohd Nor M."/>
        </authorList>
    </citation>
    <scope>NUCLEOTIDE SEQUENCE [LARGE SCALE GENOMIC DNA]</scope>
    <source>
        <strain evidence="3 4">S37</strain>
    </source>
</reference>
<dbReference type="OrthoDB" id="122936at2"/>
<accession>A0A178HYB8</accession>
<dbReference type="GO" id="GO:0046872">
    <property type="term" value="F:metal ion binding"/>
    <property type="evidence" value="ECO:0007669"/>
    <property type="project" value="UniProtKB-KW"/>
</dbReference>
<dbReference type="AlphaFoldDB" id="A0A178HYB8"/>
<dbReference type="Pfam" id="PF07883">
    <property type="entry name" value="Cupin_2"/>
    <property type="match status" value="1"/>
</dbReference>
<organism evidence="3 4">
    <name type="scientific">Devosia elaeis</name>
    <dbReference type="NCBI Taxonomy" id="1770058"/>
    <lineage>
        <taxon>Bacteria</taxon>
        <taxon>Pseudomonadati</taxon>
        <taxon>Pseudomonadota</taxon>
        <taxon>Alphaproteobacteria</taxon>
        <taxon>Hyphomicrobiales</taxon>
        <taxon>Devosiaceae</taxon>
        <taxon>Devosia</taxon>
    </lineage>
</organism>
<name>A0A178HYB8_9HYPH</name>
<proteinExistence type="predicted"/>
<evidence type="ECO:0000313" key="4">
    <source>
        <dbReference type="Proteomes" id="UP000078389"/>
    </source>
</evidence>
<feature type="domain" description="Cupin type-2" evidence="2">
    <location>
        <begin position="35"/>
        <end position="100"/>
    </location>
</feature>
<keyword evidence="1" id="KW-0479">Metal-binding</keyword>
<sequence>MVHILPAAERAPGASRTIRFEGGAFGTPISFFAVDAAPGQGPKLHRHPYAETWIVKRGRAAVVAGERAFEVGPDDIAVVPAGVPHKFTALGPERLEMVCIHAAGDMVQENLE</sequence>
<dbReference type="Proteomes" id="UP000078389">
    <property type="component" value="Unassembled WGS sequence"/>
</dbReference>
<dbReference type="InterPro" id="IPR051610">
    <property type="entry name" value="GPI/OXD"/>
</dbReference>
<dbReference type="InterPro" id="IPR011051">
    <property type="entry name" value="RmlC_Cupin_sf"/>
</dbReference>
<dbReference type="PANTHER" id="PTHR35848:SF6">
    <property type="entry name" value="CUPIN TYPE-2 DOMAIN-CONTAINING PROTEIN"/>
    <property type="match status" value="1"/>
</dbReference>
<dbReference type="InterPro" id="IPR014710">
    <property type="entry name" value="RmlC-like_jellyroll"/>
</dbReference>
<dbReference type="Gene3D" id="2.60.120.10">
    <property type="entry name" value="Jelly Rolls"/>
    <property type="match status" value="1"/>
</dbReference>
<dbReference type="RefSeq" id="WP_067455106.1">
    <property type="nucleotide sequence ID" value="NZ_LVVY01000080.1"/>
</dbReference>
<gene>
    <name evidence="3" type="ORF">A3840_09020</name>
</gene>
<evidence type="ECO:0000259" key="2">
    <source>
        <dbReference type="Pfam" id="PF07883"/>
    </source>
</evidence>
<dbReference type="InterPro" id="IPR013096">
    <property type="entry name" value="Cupin_2"/>
</dbReference>
<evidence type="ECO:0000313" key="3">
    <source>
        <dbReference type="EMBL" id="OAM77637.1"/>
    </source>
</evidence>
<evidence type="ECO:0000256" key="1">
    <source>
        <dbReference type="ARBA" id="ARBA00022723"/>
    </source>
</evidence>
<protein>
    <recommendedName>
        <fullName evidence="2">Cupin type-2 domain-containing protein</fullName>
    </recommendedName>
</protein>
<comment type="caution">
    <text evidence="3">The sequence shown here is derived from an EMBL/GenBank/DDBJ whole genome shotgun (WGS) entry which is preliminary data.</text>
</comment>
<dbReference type="STRING" id="1770058.A3840_09020"/>
<dbReference type="PANTHER" id="PTHR35848">
    <property type="entry name" value="OXALATE-BINDING PROTEIN"/>
    <property type="match status" value="1"/>
</dbReference>
<keyword evidence="4" id="KW-1185">Reference proteome</keyword>